<feature type="domain" description="Methyltransferase type 11" evidence="9">
    <location>
        <begin position="51"/>
        <end position="153"/>
    </location>
</feature>
<comment type="pathway">
    <text evidence="2 8">Cofactor biosynthesis; biotin biosynthesis.</text>
</comment>
<dbReference type="NCBIfam" id="TIGR02072">
    <property type="entry name" value="BioC"/>
    <property type="match status" value="1"/>
</dbReference>
<dbReference type="InterPro" id="IPR029063">
    <property type="entry name" value="SAM-dependent_MTases_sf"/>
</dbReference>
<gene>
    <name evidence="8 10" type="primary">bioC</name>
    <name evidence="10" type="ORF">NITFAB_2364</name>
</gene>
<protein>
    <recommendedName>
        <fullName evidence="3 8">Malonyl-[acyl-carrier protein] O-methyltransferase</fullName>
        <shortName evidence="8">Malonyl-ACP O-methyltransferase</shortName>
        <ecNumber evidence="3 8">2.1.1.197</ecNumber>
    </recommendedName>
    <alternativeName>
        <fullName evidence="8">Biotin synthesis protein BioC</fullName>
    </alternativeName>
</protein>
<keyword evidence="6 8" id="KW-0949">S-adenosyl-L-methionine</keyword>
<evidence type="ECO:0000256" key="1">
    <source>
        <dbReference type="ARBA" id="ARBA00000852"/>
    </source>
</evidence>
<dbReference type="InterPro" id="IPR011814">
    <property type="entry name" value="BioC"/>
</dbReference>
<sequence>MDDYLLDKRRVRKAFNRAANQYDDFAVLQHEICSRMLERLDYIKQKPVSVLDAGSGTGFGMRELSQRYPEAHLIALDMAICMLQVSRNRVGWWHKLFDRKRYSYVCADVEDLPLVKNCIGLVWSNLALQWCNDLPATFRELYRVLKVDGLIMFSTFGPDTLKELRSAFQGIDGYRHVNRFADMHDIGDMLKSAGFAAPVMDMEMITLTYHDLKGVMHDLRNIGAHNATAGRGMGMMGKDSWLELQRNYEKFRQNGKLPATFEVVYGHAWKPERKPQVTAEGAHIIRTPFKL</sequence>
<dbReference type="HAMAP" id="MF_00835">
    <property type="entry name" value="BioC"/>
    <property type="match status" value="1"/>
</dbReference>
<dbReference type="PANTHER" id="PTHR13090">
    <property type="entry name" value="ARGININE-HYDROXYLASE NDUFAF5, MITOCHONDRIAL"/>
    <property type="match status" value="1"/>
</dbReference>
<dbReference type="GO" id="GO:0032259">
    <property type="term" value="P:methylation"/>
    <property type="evidence" value="ECO:0007669"/>
    <property type="project" value="UniProtKB-KW"/>
</dbReference>
<organism evidence="10">
    <name type="scientific">Candidatus Nitrotoga fabula</name>
    <dbReference type="NCBI Taxonomy" id="2182327"/>
    <lineage>
        <taxon>Bacteria</taxon>
        <taxon>Pseudomonadati</taxon>
        <taxon>Pseudomonadota</taxon>
        <taxon>Betaproteobacteria</taxon>
        <taxon>Nitrosomonadales</taxon>
        <taxon>Gallionellaceae</taxon>
        <taxon>Candidatus Nitrotoga</taxon>
    </lineage>
</organism>
<name>A0A2X0SH79_9PROT</name>
<evidence type="ECO:0000256" key="2">
    <source>
        <dbReference type="ARBA" id="ARBA00004746"/>
    </source>
</evidence>
<dbReference type="GO" id="GO:0102130">
    <property type="term" value="F:malonyl-CoA methyltransferase activity"/>
    <property type="evidence" value="ECO:0007669"/>
    <property type="project" value="UniProtKB-EC"/>
</dbReference>
<evidence type="ECO:0000256" key="7">
    <source>
        <dbReference type="ARBA" id="ARBA00022756"/>
    </source>
</evidence>
<dbReference type="EMBL" id="LS423452">
    <property type="protein sequence ID" value="SPS06771.1"/>
    <property type="molecule type" value="Genomic_DNA"/>
</dbReference>
<evidence type="ECO:0000313" key="10">
    <source>
        <dbReference type="EMBL" id="SPS06771.1"/>
    </source>
</evidence>
<accession>A0A2X0SH79</accession>
<dbReference type="UniPathway" id="UPA00078"/>
<reference evidence="10" key="1">
    <citation type="submission" date="2018-05" db="EMBL/GenBank/DDBJ databases">
        <authorList>
            <person name="Lanie J.A."/>
            <person name="Ng W.-L."/>
            <person name="Kazmierczak K.M."/>
            <person name="Andrzejewski T.M."/>
            <person name="Davidsen T.M."/>
            <person name="Wayne K.J."/>
            <person name="Tettelin H."/>
            <person name="Glass J.I."/>
            <person name="Rusch D."/>
            <person name="Podicherti R."/>
            <person name="Tsui H.-C.T."/>
            <person name="Winkler M.E."/>
        </authorList>
    </citation>
    <scope>NUCLEOTIDE SEQUENCE</scope>
    <source>
        <strain evidence="10">KNB</strain>
    </source>
</reference>
<dbReference type="Pfam" id="PF08241">
    <property type="entry name" value="Methyltransf_11"/>
    <property type="match status" value="1"/>
</dbReference>
<dbReference type="EC" id="2.1.1.197" evidence="3 8"/>
<proteinExistence type="inferred from homology"/>
<evidence type="ECO:0000256" key="4">
    <source>
        <dbReference type="ARBA" id="ARBA00022603"/>
    </source>
</evidence>
<evidence type="ECO:0000256" key="5">
    <source>
        <dbReference type="ARBA" id="ARBA00022679"/>
    </source>
</evidence>
<dbReference type="SUPFAM" id="SSF53335">
    <property type="entry name" value="S-adenosyl-L-methionine-dependent methyltransferases"/>
    <property type="match status" value="1"/>
</dbReference>
<evidence type="ECO:0000256" key="6">
    <source>
        <dbReference type="ARBA" id="ARBA00022691"/>
    </source>
</evidence>
<dbReference type="GO" id="GO:0009102">
    <property type="term" value="P:biotin biosynthetic process"/>
    <property type="evidence" value="ECO:0007669"/>
    <property type="project" value="UniProtKB-UniRule"/>
</dbReference>
<evidence type="ECO:0000259" key="9">
    <source>
        <dbReference type="Pfam" id="PF08241"/>
    </source>
</evidence>
<dbReference type="GO" id="GO:0010340">
    <property type="term" value="F:carboxyl-O-methyltransferase activity"/>
    <property type="evidence" value="ECO:0007669"/>
    <property type="project" value="UniProtKB-UniRule"/>
</dbReference>
<comment type="similarity">
    <text evidence="8">Belongs to the methyltransferase superfamily.</text>
</comment>
<dbReference type="CDD" id="cd02440">
    <property type="entry name" value="AdoMet_MTases"/>
    <property type="match status" value="1"/>
</dbReference>
<dbReference type="GO" id="GO:0008757">
    <property type="term" value="F:S-adenosylmethionine-dependent methyltransferase activity"/>
    <property type="evidence" value="ECO:0007669"/>
    <property type="project" value="InterPro"/>
</dbReference>
<dbReference type="InterPro" id="IPR013216">
    <property type="entry name" value="Methyltransf_11"/>
</dbReference>
<comment type="function">
    <text evidence="8">Converts the free carboxyl group of a malonyl-thioester to its methyl ester by transfer of a methyl group from S-adenosyl-L-methionine (SAM). It allows to synthesize pimeloyl-ACP via the fatty acid synthetic pathway.</text>
</comment>
<dbReference type="PANTHER" id="PTHR13090:SF1">
    <property type="entry name" value="ARGININE-HYDROXYLASE NDUFAF5, MITOCHONDRIAL"/>
    <property type="match status" value="1"/>
</dbReference>
<keyword evidence="4 8" id="KW-0489">Methyltransferase</keyword>
<keyword evidence="7 8" id="KW-0093">Biotin biosynthesis</keyword>
<comment type="catalytic activity">
    <reaction evidence="1 8">
        <text>malonyl-[ACP] + S-adenosyl-L-methionine = malonyl-[ACP] methyl ester + S-adenosyl-L-homocysteine</text>
        <dbReference type="Rhea" id="RHEA:17105"/>
        <dbReference type="Rhea" id="RHEA-COMP:9623"/>
        <dbReference type="Rhea" id="RHEA-COMP:9954"/>
        <dbReference type="ChEBI" id="CHEBI:57856"/>
        <dbReference type="ChEBI" id="CHEBI:59789"/>
        <dbReference type="ChEBI" id="CHEBI:78449"/>
        <dbReference type="ChEBI" id="CHEBI:78845"/>
        <dbReference type="EC" id="2.1.1.197"/>
    </reaction>
</comment>
<evidence type="ECO:0000256" key="8">
    <source>
        <dbReference type="HAMAP-Rule" id="MF_00835"/>
    </source>
</evidence>
<dbReference type="InterPro" id="IPR050602">
    <property type="entry name" value="Malonyl-ACP_OMT"/>
</dbReference>
<dbReference type="Gene3D" id="3.40.50.150">
    <property type="entry name" value="Vaccinia Virus protein VP39"/>
    <property type="match status" value="1"/>
</dbReference>
<evidence type="ECO:0000256" key="3">
    <source>
        <dbReference type="ARBA" id="ARBA00012327"/>
    </source>
</evidence>
<dbReference type="AlphaFoldDB" id="A0A2X0SH79"/>
<keyword evidence="5 8" id="KW-0808">Transferase</keyword>